<dbReference type="EMBL" id="LNCD01000124">
    <property type="protein sequence ID" value="KWV43745.1"/>
    <property type="molecule type" value="Genomic_DNA"/>
</dbReference>
<sequence>MKIASIFAVGLIGFCGAASLALAEDAHTIFAPGDIKWVEAPKVLPAGAQAAVLFGNPTKKGLFALRLKVPSGYAIPPHTHPGYEVVTILSGTAKFGMGKTADRSATKALAAGSFFALPPGTAHFVYFDDETVLQINTNGPWGIKYVNPADDPQKSQ</sequence>
<evidence type="ECO:0000313" key="3">
    <source>
        <dbReference type="Proteomes" id="UP000068164"/>
    </source>
</evidence>
<feature type="chain" id="PRO_5007178852" description="Cupin" evidence="1">
    <location>
        <begin position="24"/>
        <end position="156"/>
    </location>
</feature>
<organism evidence="2 3">
    <name type="scientific">Rhizobium altiplani</name>
    <dbReference type="NCBI Taxonomy" id="1864509"/>
    <lineage>
        <taxon>Bacteria</taxon>
        <taxon>Pseudomonadati</taxon>
        <taxon>Pseudomonadota</taxon>
        <taxon>Alphaproteobacteria</taxon>
        <taxon>Hyphomicrobiales</taxon>
        <taxon>Rhizobiaceae</taxon>
        <taxon>Rhizobium/Agrobacterium group</taxon>
        <taxon>Rhizobium</taxon>
    </lineage>
</organism>
<reference evidence="2 3" key="1">
    <citation type="submission" date="2015-11" db="EMBL/GenBank/DDBJ databases">
        <title>Draft Genome Sequence of the Strain BR 10423 (Rhizobium sp.) isolated from nodules of Mimosa pudica.</title>
        <authorList>
            <person name="Barauna A.C."/>
            <person name="Zilli J.E."/>
            <person name="Simoes-Araujo J.L."/>
            <person name="Reis V.M."/>
            <person name="James E.K."/>
            <person name="Reis F.B.Jr."/>
            <person name="Rouws L.F."/>
            <person name="Passos S.R."/>
            <person name="Gois S.R."/>
        </authorList>
    </citation>
    <scope>NUCLEOTIDE SEQUENCE [LARGE SCALE GENOMIC DNA]</scope>
    <source>
        <strain evidence="2 3">BR10423</strain>
    </source>
</reference>
<accession>A0A125Q559</accession>
<name>A0A125Q559_9HYPH</name>
<dbReference type="OrthoDB" id="7506908at2"/>
<keyword evidence="3" id="KW-1185">Reference proteome</keyword>
<dbReference type="Proteomes" id="UP000068164">
    <property type="component" value="Unassembled WGS sequence"/>
</dbReference>
<dbReference type="CDD" id="cd06989">
    <property type="entry name" value="cupin_DRT102"/>
    <property type="match status" value="1"/>
</dbReference>
<evidence type="ECO:0008006" key="4">
    <source>
        <dbReference type="Google" id="ProtNLM"/>
    </source>
</evidence>
<dbReference type="InterPro" id="IPR028013">
    <property type="entry name" value="DUF4437"/>
</dbReference>
<dbReference type="RefSeq" id="WP_018856530.1">
    <property type="nucleotide sequence ID" value="NZ_JBBNAS010000650.1"/>
</dbReference>
<gene>
    <name evidence="2" type="ORF">AS026_18870</name>
</gene>
<dbReference type="InterPro" id="IPR014710">
    <property type="entry name" value="RmlC-like_jellyroll"/>
</dbReference>
<dbReference type="Gene3D" id="2.60.120.10">
    <property type="entry name" value="Jelly Rolls"/>
    <property type="match status" value="1"/>
</dbReference>
<proteinExistence type="predicted"/>
<comment type="caution">
    <text evidence="2">The sequence shown here is derived from an EMBL/GenBank/DDBJ whole genome shotgun (WGS) entry which is preliminary data.</text>
</comment>
<dbReference type="AlphaFoldDB" id="A0A125Q559"/>
<dbReference type="SUPFAM" id="SSF51182">
    <property type="entry name" value="RmlC-like cupins"/>
    <property type="match status" value="1"/>
</dbReference>
<feature type="signal peptide" evidence="1">
    <location>
        <begin position="1"/>
        <end position="23"/>
    </location>
</feature>
<dbReference type="Pfam" id="PF14499">
    <property type="entry name" value="DUF4437"/>
    <property type="match status" value="1"/>
</dbReference>
<evidence type="ECO:0000256" key="1">
    <source>
        <dbReference type="SAM" id="SignalP"/>
    </source>
</evidence>
<keyword evidence="1" id="KW-0732">Signal</keyword>
<dbReference type="InterPro" id="IPR011051">
    <property type="entry name" value="RmlC_Cupin_sf"/>
</dbReference>
<protein>
    <recommendedName>
        <fullName evidence="4">Cupin</fullName>
    </recommendedName>
</protein>
<evidence type="ECO:0000313" key="2">
    <source>
        <dbReference type="EMBL" id="KWV43745.1"/>
    </source>
</evidence>